<accession>A0A8C3E769</accession>
<reference evidence="2" key="3">
    <citation type="submission" date="2025-09" db="UniProtKB">
        <authorList>
            <consortium name="Ensembl"/>
        </authorList>
    </citation>
    <scope>IDENTIFICATION</scope>
</reference>
<keyword evidence="3" id="KW-1185">Reference proteome</keyword>
<reference evidence="2" key="2">
    <citation type="submission" date="2025-08" db="UniProtKB">
        <authorList>
            <consortium name="Ensembl"/>
        </authorList>
    </citation>
    <scope>IDENTIFICATION</scope>
</reference>
<evidence type="ECO:0000313" key="2">
    <source>
        <dbReference type="Ensembl" id="ENSCMUP00000016642.1"/>
    </source>
</evidence>
<gene>
    <name evidence="2" type="primary">KLB</name>
</gene>
<dbReference type="Ensembl" id="ENSCMUT00000017869.2">
    <property type="protein sequence ID" value="ENSCMUP00000016642.1"/>
    <property type="gene ID" value="ENSCMUG00000010325.2"/>
</dbReference>
<protein>
    <submittedName>
        <fullName evidence="2">Klotho beta</fullName>
    </submittedName>
</protein>
<dbReference type="SUPFAM" id="SSF51445">
    <property type="entry name" value="(Trans)glycosidases"/>
    <property type="match status" value="2"/>
</dbReference>
<sequence>MCEFLWGVGTGAFQVEGSWRKDGKGCSIWDRFTHSEFRDADSTGTSSDSYILLDKDLSALDFLGVTFYQFSISWSRLMDVTFSYAAIKYDNIDVFGYTAWSLLDGFEWQHAYNIRRGLFYVDFKSKKKERIPKSSALYYKQIIQENAHIRKQIIPPFVQTGSYRTYLYLILLLFLLYT</sequence>
<organism evidence="2 3">
    <name type="scientific">Corvus moneduloides</name>
    <name type="common">New Caledonian crow</name>
    <dbReference type="NCBI Taxonomy" id="1196302"/>
    <lineage>
        <taxon>Eukaryota</taxon>
        <taxon>Metazoa</taxon>
        <taxon>Chordata</taxon>
        <taxon>Craniata</taxon>
        <taxon>Vertebrata</taxon>
        <taxon>Euteleostomi</taxon>
        <taxon>Archelosauria</taxon>
        <taxon>Archosauria</taxon>
        <taxon>Dinosauria</taxon>
        <taxon>Saurischia</taxon>
        <taxon>Theropoda</taxon>
        <taxon>Coelurosauria</taxon>
        <taxon>Aves</taxon>
        <taxon>Neognathae</taxon>
        <taxon>Neoaves</taxon>
        <taxon>Telluraves</taxon>
        <taxon>Australaves</taxon>
        <taxon>Passeriformes</taxon>
        <taxon>Corvoidea</taxon>
        <taxon>Corvidae</taxon>
        <taxon>Corvus</taxon>
    </lineage>
</organism>
<proteinExistence type="inferred from homology"/>
<dbReference type="AlphaFoldDB" id="A0A8C3E769"/>
<dbReference type="Pfam" id="PF00232">
    <property type="entry name" value="Glyco_hydro_1"/>
    <property type="match status" value="2"/>
</dbReference>
<dbReference type="Gene3D" id="3.20.20.80">
    <property type="entry name" value="Glycosidases"/>
    <property type="match status" value="2"/>
</dbReference>
<dbReference type="InterPro" id="IPR017853">
    <property type="entry name" value="GH"/>
</dbReference>
<name>A0A8C3E769_CORMO</name>
<dbReference type="GO" id="GO:0004553">
    <property type="term" value="F:hydrolase activity, hydrolyzing O-glycosyl compounds"/>
    <property type="evidence" value="ECO:0007669"/>
    <property type="project" value="InterPro"/>
</dbReference>
<evidence type="ECO:0000313" key="3">
    <source>
        <dbReference type="Proteomes" id="UP000694553"/>
    </source>
</evidence>
<dbReference type="GO" id="GO:0005975">
    <property type="term" value="P:carbohydrate metabolic process"/>
    <property type="evidence" value="ECO:0007669"/>
    <property type="project" value="InterPro"/>
</dbReference>
<dbReference type="InterPro" id="IPR001360">
    <property type="entry name" value="Glyco_hydro_1"/>
</dbReference>
<evidence type="ECO:0000256" key="1">
    <source>
        <dbReference type="RuleBase" id="RU003690"/>
    </source>
</evidence>
<dbReference type="PROSITE" id="PS00653">
    <property type="entry name" value="GLYCOSYL_HYDROL_F1_2"/>
    <property type="match status" value="1"/>
</dbReference>
<dbReference type="PANTHER" id="PTHR10353:SF68">
    <property type="entry name" value="BETA-KLOTHO"/>
    <property type="match status" value="1"/>
</dbReference>
<dbReference type="PANTHER" id="PTHR10353">
    <property type="entry name" value="GLYCOSYL HYDROLASE"/>
    <property type="match status" value="1"/>
</dbReference>
<dbReference type="PRINTS" id="PR00131">
    <property type="entry name" value="GLHYDRLASE1"/>
</dbReference>
<dbReference type="Proteomes" id="UP000694553">
    <property type="component" value="Unassembled WGS sequence"/>
</dbReference>
<reference evidence="3" key="1">
    <citation type="submission" date="2019-10" db="EMBL/GenBank/DDBJ databases">
        <title>Corvus moneduloides (New Caledonian crow) genome, bCorMon1, primary haplotype.</title>
        <authorList>
            <person name="Rutz C."/>
            <person name="Fungtammasan C."/>
            <person name="Mountcastle J."/>
            <person name="Formenti G."/>
            <person name="Chow W."/>
            <person name="Howe K."/>
            <person name="Steele M.P."/>
            <person name="Fernandes J."/>
            <person name="Gilbert M.T.P."/>
            <person name="Fedrigo O."/>
            <person name="Jarvis E.D."/>
            <person name="Gemmell N."/>
        </authorList>
    </citation>
    <scope>NUCLEOTIDE SEQUENCE [LARGE SCALE GENOMIC DNA]</scope>
</reference>
<dbReference type="InterPro" id="IPR033132">
    <property type="entry name" value="GH_1_N_CS"/>
</dbReference>
<comment type="similarity">
    <text evidence="1">Belongs to the glycosyl hydrolase 1 family.</text>
</comment>